<name>A0AC58UBA8_TOBAC</name>
<evidence type="ECO:0000313" key="1">
    <source>
        <dbReference type="Proteomes" id="UP000790787"/>
    </source>
</evidence>
<protein>
    <submittedName>
        <fullName evidence="2">Uncharacterized protein LOC142179783</fullName>
    </submittedName>
</protein>
<gene>
    <name evidence="2" type="primary">LOC142179783</name>
</gene>
<reference evidence="1" key="1">
    <citation type="journal article" date="2014" name="Nat. Commun.">
        <title>The tobacco genome sequence and its comparison with those of tomato and potato.</title>
        <authorList>
            <person name="Sierro N."/>
            <person name="Battey J.N."/>
            <person name="Ouadi S."/>
            <person name="Bakaher N."/>
            <person name="Bovet L."/>
            <person name="Willig A."/>
            <person name="Goepfert S."/>
            <person name="Peitsch M.C."/>
            <person name="Ivanov N.V."/>
        </authorList>
    </citation>
    <scope>NUCLEOTIDE SEQUENCE [LARGE SCALE GENOMIC DNA]</scope>
</reference>
<proteinExistence type="predicted"/>
<organism evidence="1 2">
    <name type="scientific">Nicotiana tabacum</name>
    <name type="common">Common tobacco</name>
    <dbReference type="NCBI Taxonomy" id="4097"/>
    <lineage>
        <taxon>Eukaryota</taxon>
        <taxon>Viridiplantae</taxon>
        <taxon>Streptophyta</taxon>
        <taxon>Embryophyta</taxon>
        <taxon>Tracheophyta</taxon>
        <taxon>Spermatophyta</taxon>
        <taxon>Magnoliopsida</taxon>
        <taxon>eudicotyledons</taxon>
        <taxon>Gunneridae</taxon>
        <taxon>Pentapetalae</taxon>
        <taxon>asterids</taxon>
        <taxon>lamiids</taxon>
        <taxon>Solanales</taxon>
        <taxon>Solanaceae</taxon>
        <taxon>Nicotianoideae</taxon>
        <taxon>Nicotianeae</taxon>
        <taxon>Nicotiana</taxon>
    </lineage>
</organism>
<keyword evidence="1" id="KW-1185">Reference proteome</keyword>
<dbReference type="RefSeq" id="XP_075106758.1">
    <property type="nucleotide sequence ID" value="XM_075250657.1"/>
</dbReference>
<evidence type="ECO:0000313" key="2">
    <source>
        <dbReference type="RefSeq" id="XP_075106758.1"/>
    </source>
</evidence>
<accession>A0AC58UBA8</accession>
<sequence length="119" mass="13758">MDFEQGGDDGTLRHQDRLCVQDVDGLREQIMSEAHNSRYSIHPGNWDGHIPLIEFSCTENYHSSIKMAPYEDLYGQRCRSPIGWFKVGEAKLLGPNLVYQDVEKVKLIQERLKMAQSYQ</sequence>
<dbReference type="Proteomes" id="UP000790787">
    <property type="component" value="Chromosome 4"/>
</dbReference>
<reference evidence="2" key="2">
    <citation type="submission" date="2025-08" db="UniProtKB">
        <authorList>
            <consortium name="RefSeq"/>
        </authorList>
    </citation>
    <scope>IDENTIFICATION</scope>
    <source>
        <tissue evidence="2">Leaf</tissue>
    </source>
</reference>